<dbReference type="EMBL" id="JAPEVI010000003">
    <property type="protein sequence ID" value="MCX2722238.1"/>
    <property type="molecule type" value="Genomic_DNA"/>
</dbReference>
<organism evidence="9 10">
    <name type="scientific">Roseibium salinum</name>
    <dbReference type="NCBI Taxonomy" id="1604349"/>
    <lineage>
        <taxon>Bacteria</taxon>
        <taxon>Pseudomonadati</taxon>
        <taxon>Pseudomonadota</taxon>
        <taxon>Alphaproteobacteria</taxon>
        <taxon>Hyphomicrobiales</taxon>
        <taxon>Stappiaceae</taxon>
        <taxon>Roseibium</taxon>
    </lineage>
</organism>
<dbReference type="Pfam" id="PF04066">
    <property type="entry name" value="MrpF_PhaF"/>
    <property type="match status" value="1"/>
</dbReference>
<reference evidence="9 10" key="1">
    <citation type="journal article" date="2016" name="Int. J. Syst. Evol. Microbiol.">
        <title>Labrenzia salina sp. nov., isolated from the rhizosphere of the halophyte Arthrocnemum macrostachyum.</title>
        <authorList>
            <person name="Camacho M."/>
            <person name="Redondo-Gomez S."/>
            <person name="Rodriguez-Llorente I."/>
            <person name="Rohde M."/>
            <person name="Sproer C."/>
            <person name="Schumann P."/>
            <person name="Klenk H.P."/>
            <person name="Montero-Calasanz M.D.C."/>
        </authorList>
    </citation>
    <scope>NUCLEOTIDE SEQUENCE [LARGE SCALE GENOMIC DNA]</scope>
    <source>
        <strain evidence="9 10">DSM 29163</strain>
    </source>
</reference>
<evidence type="ECO:0000256" key="3">
    <source>
        <dbReference type="ARBA" id="ARBA00022448"/>
    </source>
</evidence>
<comment type="similarity">
    <text evidence="2">Belongs to the CPA3 antiporters (TC 2.A.63) subunit F family.</text>
</comment>
<keyword evidence="3" id="KW-0813">Transport</keyword>
<keyword evidence="4" id="KW-1003">Cell membrane</keyword>
<evidence type="ECO:0000256" key="5">
    <source>
        <dbReference type="ARBA" id="ARBA00022692"/>
    </source>
</evidence>
<keyword evidence="10" id="KW-1185">Reference proteome</keyword>
<dbReference type="PANTHER" id="PTHR34702">
    <property type="entry name" value="NA(+)/H(+) ANTIPORTER SUBUNIT F1"/>
    <property type="match status" value="1"/>
</dbReference>
<dbReference type="InterPro" id="IPR007208">
    <property type="entry name" value="MrpF/PhaF-like"/>
</dbReference>
<keyword evidence="6 8" id="KW-1133">Transmembrane helix</keyword>
<dbReference type="Proteomes" id="UP001300261">
    <property type="component" value="Unassembled WGS sequence"/>
</dbReference>
<keyword evidence="5 8" id="KW-0812">Transmembrane</keyword>
<proteinExistence type="inferred from homology"/>
<gene>
    <name evidence="9" type="ORF">ON753_07430</name>
</gene>
<accession>A0ABT3QZ59</accession>
<keyword evidence="7 8" id="KW-0472">Membrane</keyword>
<sequence>MSSFEAFAAQFLAISVNVSLAILTVSFIIIVIRIVVGPSLPDRVVALDMLVTVGIGFIAAIGVYTGYYLYIDIAITLGLVGFLATVAFARFVMNRGMAGDKTIMAEVEESIKRREAGE</sequence>
<dbReference type="NCBIfam" id="NF009245">
    <property type="entry name" value="PRK12599.1-4"/>
    <property type="match status" value="1"/>
</dbReference>
<feature type="transmembrane region" description="Helical" evidence="8">
    <location>
        <begin position="6"/>
        <end position="32"/>
    </location>
</feature>
<evidence type="ECO:0000256" key="1">
    <source>
        <dbReference type="ARBA" id="ARBA00004651"/>
    </source>
</evidence>
<comment type="caution">
    <text evidence="9">The sequence shown here is derived from an EMBL/GenBank/DDBJ whole genome shotgun (WGS) entry which is preliminary data.</text>
</comment>
<evidence type="ECO:0000256" key="8">
    <source>
        <dbReference type="SAM" id="Phobius"/>
    </source>
</evidence>
<feature type="transmembrane region" description="Helical" evidence="8">
    <location>
        <begin position="44"/>
        <end position="67"/>
    </location>
</feature>
<feature type="transmembrane region" description="Helical" evidence="8">
    <location>
        <begin position="73"/>
        <end position="93"/>
    </location>
</feature>
<evidence type="ECO:0000313" key="10">
    <source>
        <dbReference type="Proteomes" id="UP001300261"/>
    </source>
</evidence>
<dbReference type="PANTHER" id="PTHR34702:SF1">
    <property type="entry name" value="NA(+)_H(+) ANTIPORTER SUBUNIT F"/>
    <property type="match status" value="1"/>
</dbReference>
<evidence type="ECO:0000256" key="2">
    <source>
        <dbReference type="ARBA" id="ARBA00009212"/>
    </source>
</evidence>
<evidence type="ECO:0000313" key="9">
    <source>
        <dbReference type="EMBL" id="MCX2722238.1"/>
    </source>
</evidence>
<evidence type="ECO:0000256" key="6">
    <source>
        <dbReference type="ARBA" id="ARBA00022989"/>
    </source>
</evidence>
<protein>
    <submittedName>
        <fullName evidence="9">Cation:proton antiporter</fullName>
    </submittedName>
</protein>
<comment type="subcellular location">
    <subcellularLocation>
        <location evidence="1">Cell membrane</location>
        <topology evidence="1">Multi-pass membrane protein</topology>
    </subcellularLocation>
</comment>
<name>A0ABT3QZ59_9HYPH</name>
<evidence type="ECO:0000256" key="4">
    <source>
        <dbReference type="ARBA" id="ARBA00022475"/>
    </source>
</evidence>
<evidence type="ECO:0000256" key="7">
    <source>
        <dbReference type="ARBA" id="ARBA00023136"/>
    </source>
</evidence>
<dbReference type="RefSeq" id="WP_265961932.1">
    <property type="nucleotide sequence ID" value="NZ_JAPEVI010000003.1"/>
</dbReference>